<dbReference type="PRINTS" id="PR00369">
    <property type="entry name" value="FLAVODOXIN"/>
</dbReference>
<dbReference type="EMBL" id="JAUJEA010000018">
    <property type="protein sequence ID" value="MDN5205352.1"/>
    <property type="molecule type" value="Genomic_DNA"/>
</dbReference>
<evidence type="ECO:0000313" key="9">
    <source>
        <dbReference type="EMBL" id="MDN5205352.1"/>
    </source>
</evidence>
<sequence>MNEKIGLFYGSDTGNTEAAALRIVEILGHENVDLYDIYDTKPEQFHSYRFIIIGLSTWHDGELQSDWDSFFDDLKEIDFTGKTVALFGLGDQVVYSHYFIDGVGIIGQQIYENGGNIVGVWSTEGYGFDDSKAEFKKGWFLGLALDEDNESHLTEERIINWLDQVMQEFNDVNTEKELKN</sequence>
<evidence type="ECO:0000256" key="4">
    <source>
        <dbReference type="ARBA" id="ARBA00022630"/>
    </source>
</evidence>
<dbReference type="NCBIfam" id="NF006739">
    <property type="entry name" value="PRK09267.1-5"/>
    <property type="match status" value="1"/>
</dbReference>
<evidence type="ECO:0000313" key="10">
    <source>
        <dbReference type="Proteomes" id="UP001172082"/>
    </source>
</evidence>
<dbReference type="RefSeq" id="WP_346755373.1">
    <property type="nucleotide sequence ID" value="NZ_JAUJEA010000018.1"/>
</dbReference>
<dbReference type="PROSITE" id="PS50902">
    <property type="entry name" value="FLAVODOXIN_LIKE"/>
    <property type="match status" value="1"/>
</dbReference>
<gene>
    <name evidence="9" type="ORF">QQ008_28465</name>
</gene>
<feature type="domain" description="Flavodoxin-like" evidence="8">
    <location>
        <begin position="5"/>
        <end position="166"/>
    </location>
</feature>
<evidence type="ECO:0000256" key="6">
    <source>
        <dbReference type="ARBA" id="ARBA00022982"/>
    </source>
</evidence>
<dbReference type="NCBIfam" id="TIGR01752">
    <property type="entry name" value="flav_long"/>
    <property type="match status" value="1"/>
</dbReference>
<reference evidence="9" key="1">
    <citation type="submission" date="2023-06" db="EMBL/GenBank/DDBJ databases">
        <title>Genomic of Parafulvivirga corallium.</title>
        <authorList>
            <person name="Wang G."/>
        </authorList>
    </citation>
    <scope>NUCLEOTIDE SEQUENCE</scope>
    <source>
        <strain evidence="9">BMA10</strain>
    </source>
</reference>
<evidence type="ECO:0000256" key="1">
    <source>
        <dbReference type="ARBA" id="ARBA00001917"/>
    </source>
</evidence>
<comment type="function">
    <text evidence="7">Low-potential electron donor to a number of redox enzymes.</text>
</comment>
<dbReference type="PIRSF" id="PIRSF038996">
    <property type="entry name" value="FldA"/>
    <property type="match status" value="1"/>
</dbReference>
<dbReference type="InterPro" id="IPR029039">
    <property type="entry name" value="Flavoprotein-like_sf"/>
</dbReference>
<comment type="similarity">
    <text evidence="2 7">Belongs to the flavodoxin family.</text>
</comment>
<dbReference type="InterPro" id="IPR010086">
    <property type="entry name" value="Flavodoxin_lc"/>
</dbReference>
<dbReference type="Pfam" id="PF00258">
    <property type="entry name" value="Flavodoxin_1"/>
    <property type="match status" value="1"/>
</dbReference>
<dbReference type="PANTHER" id="PTHR42809">
    <property type="entry name" value="FLAVODOXIN 2"/>
    <property type="match status" value="1"/>
</dbReference>
<evidence type="ECO:0000256" key="5">
    <source>
        <dbReference type="ARBA" id="ARBA00022643"/>
    </source>
</evidence>
<protein>
    <recommendedName>
        <fullName evidence="7">Flavodoxin</fullName>
    </recommendedName>
</protein>
<dbReference type="SUPFAM" id="SSF52218">
    <property type="entry name" value="Flavoproteins"/>
    <property type="match status" value="1"/>
</dbReference>
<dbReference type="Gene3D" id="3.40.50.360">
    <property type="match status" value="1"/>
</dbReference>
<dbReference type="Proteomes" id="UP001172082">
    <property type="component" value="Unassembled WGS sequence"/>
</dbReference>
<dbReference type="InterPro" id="IPR001094">
    <property type="entry name" value="Flavdoxin-like"/>
</dbReference>
<keyword evidence="6 7" id="KW-0249">Electron transport</keyword>
<organism evidence="9 10">
    <name type="scientific">Splendidivirga corallicola</name>
    <dbReference type="NCBI Taxonomy" id="3051826"/>
    <lineage>
        <taxon>Bacteria</taxon>
        <taxon>Pseudomonadati</taxon>
        <taxon>Bacteroidota</taxon>
        <taxon>Cytophagia</taxon>
        <taxon>Cytophagales</taxon>
        <taxon>Splendidivirgaceae</taxon>
        <taxon>Splendidivirga</taxon>
    </lineage>
</organism>
<accession>A0ABT8KZK3</accession>
<dbReference type="PANTHER" id="PTHR42809:SF1">
    <property type="entry name" value="FLAVODOXIN 1"/>
    <property type="match status" value="1"/>
</dbReference>
<dbReference type="InterPro" id="IPR050619">
    <property type="entry name" value="Flavodoxin"/>
</dbReference>
<dbReference type="InterPro" id="IPR008254">
    <property type="entry name" value="Flavodoxin/NO_synth"/>
</dbReference>
<keyword evidence="5 7" id="KW-0288">FMN</keyword>
<keyword evidence="4 7" id="KW-0285">Flavoprotein</keyword>
<keyword evidence="10" id="KW-1185">Reference proteome</keyword>
<keyword evidence="3 7" id="KW-0813">Transport</keyword>
<name>A0ABT8KZK3_9BACT</name>
<comment type="cofactor">
    <cofactor evidence="1 7">
        <name>FMN</name>
        <dbReference type="ChEBI" id="CHEBI:58210"/>
    </cofactor>
</comment>
<evidence type="ECO:0000256" key="2">
    <source>
        <dbReference type="ARBA" id="ARBA00005267"/>
    </source>
</evidence>
<evidence type="ECO:0000259" key="8">
    <source>
        <dbReference type="PROSITE" id="PS50902"/>
    </source>
</evidence>
<evidence type="ECO:0000256" key="3">
    <source>
        <dbReference type="ARBA" id="ARBA00022448"/>
    </source>
</evidence>
<proteinExistence type="inferred from homology"/>
<evidence type="ECO:0000256" key="7">
    <source>
        <dbReference type="PIRNR" id="PIRNR038996"/>
    </source>
</evidence>
<comment type="caution">
    <text evidence="9">The sequence shown here is derived from an EMBL/GenBank/DDBJ whole genome shotgun (WGS) entry which is preliminary data.</text>
</comment>